<dbReference type="SUPFAM" id="SSF53098">
    <property type="entry name" value="Ribonuclease H-like"/>
    <property type="match status" value="1"/>
</dbReference>
<comment type="caution">
    <text evidence="2">The sequence shown here is derived from an EMBL/GenBank/DDBJ whole genome shotgun (WGS) entry which is preliminary data.</text>
</comment>
<dbReference type="Pfam" id="PF24626">
    <property type="entry name" value="SH3_Tf2-1"/>
    <property type="match status" value="1"/>
</dbReference>
<dbReference type="InterPro" id="IPR043502">
    <property type="entry name" value="DNA/RNA_pol_sf"/>
</dbReference>
<dbReference type="InterPro" id="IPR056924">
    <property type="entry name" value="SH3_Tf2-1"/>
</dbReference>
<dbReference type="InterPro" id="IPR012337">
    <property type="entry name" value="RNaseH-like_sf"/>
</dbReference>
<accession>A0A6L2LWP9</accession>
<dbReference type="SUPFAM" id="SSF56672">
    <property type="entry name" value="DNA/RNA polymerases"/>
    <property type="match status" value="1"/>
</dbReference>
<dbReference type="Gene3D" id="3.30.70.270">
    <property type="match status" value="2"/>
</dbReference>
<reference evidence="2" key="1">
    <citation type="journal article" date="2019" name="Sci. Rep.">
        <title>Draft genome of Tanacetum cinerariifolium, the natural source of mosquito coil.</title>
        <authorList>
            <person name="Yamashiro T."/>
            <person name="Shiraishi A."/>
            <person name="Satake H."/>
            <person name="Nakayama K."/>
        </authorList>
    </citation>
    <scope>NUCLEOTIDE SEQUENCE</scope>
</reference>
<dbReference type="AlphaFoldDB" id="A0A6L2LWP9"/>
<dbReference type="EMBL" id="BKCJ010005046">
    <property type="protein sequence ID" value="GEU64585.1"/>
    <property type="molecule type" value="Genomic_DNA"/>
</dbReference>
<dbReference type="InterPro" id="IPR036397">
    <property type="entry name" value="RNaseH_sf"/>
</dbReference>
<feature type="domain" description="Tf2-1-like SH3-like" evidence="1">
    <location>
        <begin position="519"/>
        <end position="558"/>
    </location>
</feature>
<sequence>MGWLSNHKAEIIFHEKVVRIPLQDGKVLRVIGERPEEKMRYLMSAKAKEQKQKEIVVVRDFPEVFLDDLSRLPPIREIEFNIEVIPRAIPIEKSPYRLAPSEMKELSGQLKELQDKAVFMDLMNRVCRPYLDKIVIVFIDDILIYSRTQEENEMHLGLVLELLKKEKLKIEAIKNWEAPRTSSEVRSFLGLAGLSIRLCVNAKRTKRVIYIDHKILRRIFNQKELNMRQRRLIELFSDYDCEIHYHPGKANVVADALSINERIKPRRIRTMNITLQSSIKDKILAAQEEASDESEGLQRVLYKLIERRSDEALYYLDRIWVPLKGDVRALIMDEAHKAKYFVHPGADKMYYDLRDSGNDTIWVIVDWLTKSAHFLPMHEGYKMDRLAKLYLNEIVVRHGVPISIISYHNSRFTSRFWQTTQEALGTKLDMSTAYHPQKFSYNNSYRSSVRCAPFEALYDRKCRSSIMWAEVGEGHLIGHELVQETTEKISQIKDRLKAACDRQKSYADNRRNALEFSVGEYVLLKLLPWKSVVRFGKNRKLAPRFVGPFEINEMIGPVL</sequence>
<evidence type="ECO:0000259" key="1">
    <source>
        <dbReference type="Pfam" id="PF24626"/>
    </source>
</evidence>
<gene>
    <name evidence="2" type="ORF">Tci_036563</name>
</gene>
<protein>
    <submittedName>
        <fullName evidence="2">Putative Gag-Pol polyprotein</fullName>
    </submittedName>
</protein>
<name>A0A6L2LWP9_TANCI</name>
<evidence type="ECO:0000313" key="2">
    <source>
        <dbReference type="EMBL" id="GEU64585.1"/>
    </source>
</evidence>
<dbReference type="InterPro" id="IPR043128">
    <property type="entry name" value="Rev_trsase/Diguanyl_cyclase"/>
</dbReference>
<dbReference type="PANTHER" id="PTHR45835">
    <property type="entry name" value="YALI0A06105P"/>
    <property type="match status" value="1"/>
</dbReference>
<dbReference type="GO" id="GO:0003676">
    <property type="term" value="F:nucleic acid binding"/>
    <property type="evidence" value="ECO:0007669"/>
    <property type="project" value="InterPro"/>
</dbReference>
<organism evidence="2">
    <name type="scientific">Tanacetum cinerariifolium</name>
    <name type="common">Dalmatian daisy</name>
    <name type="synonym">Chrysanthemum cinerariifolium</name>
    <dbReference type="NCBI Taxonomy" id="118510"/>
    <lineage>
        <taxon>Eukaryota</taxon>
        <taxon>Viridiplantae</taxon>
        <taxon>Streptophyta</taxon>
        <taxon>Embryophyta</taxon>
        <taxon>Tracheophyta</taxon>
        <taxon>Spermatophyta</taxon>
        <taxon>Magnoliopsida</taxon>
        <taxon>eudicotyledons</taxon>
        <taxon>Gunneridae</taxon>
        <taxon>Pentapetalae</taxon>
        <taxon>asterids</taxon>
        <taxon>campanulids</taxon>
        <taxon>Asterales</taxon>
        <taxon>Asteraceae</taxon>
        <taxon>Asteroideae</taxon>
        <taxon>Anthemideae</taxon>
        <taxon>Anthemidinae</taxon>
        <taxon>Tanacetum</taxon>
    </lineage>
</organism>
<proteinExistence type="predicted"/>
<dbReference type="PANTHER" id="PTHR45835:SF99">
    <property type="entry name" value="CHROMO DOMAIN-CONTAINING PROTEIN-RELATED"/>
    <property type="match status" value="1"/>
</dbReference>
<dbReference type="Gene3D" id="3.30.420.10">
    <property type="entry name" value="Ribonuclease H-like superfamily/Ribonuclease H"/>
    <property type="match status" value="1"/>
</dbReference>